<protein>
    <recommendedName>
        <fullName evidence="2">Cyclic nucleotide-binding domain-containing protein</fullName>
    </recommendedName>
</protein>
<dbReference type="CDD" id="cd00038">
    <property type="entry name" value="CAP_ED"/>
    <property type="match status" value="1"/>
</dbReference>
<feature type="compositionally biased region" description="Polar residues" evidence="1">
    <location>
        <begin position="368"/>
        <end position="382"/>
    </location>
</feature>
<feature type="compositionally biased region" description="Basic and acidic residues" evidence="1">
    <location>
        <begin position="342"/>
        <end position="367"/>
    </location>
</feature>
<dbReference type="Proteomes" id="UP000708148">
    <property type="component" value="Unassembled WGS sequence"/>
</dbReference>
<name>A0A8S1J550_9CHLO</name>
<feature type="region of interest" description="Disordered" evidence="1">
    <location>
        <begin position="65"/>
        <end position="129"/>
    </location>
</feature>
<dbReference type="OrthoDB" id="548798at2759"/>
<evidence type="ECO:0000259" key="2">
    <source>
        <dbReference type="PROSITE" id="PS50042"/>
    </source>
</evidence>
<comment type="caution">
    <text evidence="3">The sequence shown here is derived from an EMBL/GenBank/DDBJ whole genome shotgun (WGS) entry which is preliminary data.</text>
</comment>
<dbReference type="InterPro" id="IPR018490">
    <property type="entry name" value="cNMP-bd_dom_sf"/>
</dbReference>
<keyword evidence="4" id="KW-1185">Reference proteome</keyword>
<organism evidence="3 4">
    <name type="scientific">Ostreobium quekettii</name>
    <dbReference type="NCBI Taxonomy" id="121088"/>
    <lineage>
        <taxon>Eukaryota</taxon>
        <taxon>Viridiplantae</taxon>
        <taxon>Chlorophyta</taxon>
        <taxon>core chlorophytes</taxon>
        <taxon>Ulvophyceae</taxon>
        <taxon>TCBD clade</taxon>
        <taxon>Bryopsidales</taxon>
        <taxon>Ostreobineae</taxon>
        <taxon>Ostreobiaceae</taxon>
        <taxon>Ostreobium</taxon>
    </lineage>
</organism>
<accession>A0A8S1J550</accession>
<feature type="compositionally biased region" description="Low complexity" evidence="1">
    <location>
        <begin position="399"/>
        <end position="411"/>
    </location>
</feature>
<dbReference type="InterPro" id="IPR000595">
    <property type="entry name" value="cNMP-bd_dom"/>
</dbReference>
<dbReference type="PROSITE" id="PS50042">
    <property type="entry name" value="CNMP_BINDING_3"/>
    <property type="match status" value="1"/>
</dbReference>
<dbReference type="InterPro" id="IPR014710">
    <property type="entry name" value="RmlC-like_jellyroll"/>
</dbReference>
<evidence type="ECO:0000313" key="4">
    <source>
        <dbReference type="Proteomes" id="UP000708148"/>
    </source>
</evidence>
<sequence>MEGRRPRMGAAVVDFRPATLEGFLREMVGGGPDEVARMVAECLAAGPRRPKPLCAPFTYYAHPRPKRPGPQGPLVLKGAAPAAEPTSVPPDCSPSLAKPCSPQEATNRQPPEASTFPDGQHLGRQPARLEPIPPKCLRYVDVAKTVTMVHRIPSESGTVDGSQMYRSVMLDPGAEMAALRSCSFTSSPRVSLMEPPRTPEDALAPVARSWSFTPVGAARSARLVAMGCPAPPKLLSRLWSFGKGGMPSAVIGEELRFVQEGREHRMDAPAISDYEQNQSPDVLEVNGLAEPYFEEPGVADAAGDQSEDQGAAATDAGKAEGAGEDAADDKREQASPSETETGEQRRSQDRSDHADHQPNQDIQDHLSRTPSEQTTAKSADQQTIRDHQNGQSVPEHQIQDQQAVQVQGNQVHGDVEDRRHQNRPPAEGVEKEDEEEADGKQGGNGEHRAAPAGVDYDEDPQDFLQTPCDLRPPERVEMFAIAAGRLRFFRDLSWQARLAVCRAAGYAKVPGGSDVPLMSVVSKPGADAAVVLLGRAAVRTAGVVGPRESKEAAGLVTGKAVRDEKGGEEVQTLRSVAAGDGVSCCDASIWSAQTEGEPSALRFAAECDTLLMTISESLNARAVNPAPIQNEALALALLRKCSLFSEWTAERVSKLLRHTRCEEHGENELILRAWEAAPCLYVVQSGDCRVACGLMGVASRAGGRRGGRPDTGDSGMEIELRRLGHGECAGEGSLVGNQRMWASVRTVTACKVGGISRRRRRFPK</sequence>
<gene>
    <name evidence="3" type="ORF">OSTQU699_LOCUS6689</name>
</gene>
<evidence type="ECO:0000313" key="3">
    <source>
        <dbReference type="EMBL" id="CAD7701330.1"/>
    </source>
</evidence>
<dbReference type="EMBL" id="CAJHUC010001498">
    <property type="protein sequence ID" value="CAD7701330.1"/>
    <property type="molecule type" value="Genomic_DNA"/>
</dbReference>
<reference evidence="3" key="1">
    <citation type="submission" date="2020-12" db="EMBL/GenBank/DDBJ databases">
        <authorList>
            <person name="Iha C."/>
        </authorList>
    </citation>
    <scope>NUCLEOTIDE SEQUENCE</scope>
</reference>
<feature type="domain" description="Cyclic nucleotide-binding" evidence="2">
    <location>
        <begin position="643"/>
        <end position="761"/>
    </location>
</feature>
<evidence type="ECO:0000256" key="1">
    <source>
        <dbReference type="SAM" id="MobiDB-lite"/>
    </source>
</evidence>
<proteinExistence type="predicted"/>
<dbReference type="Pfam" id="PF00027">
    <property type="entry name" value="cNMP_binding"/>
    <property type="match status" value="1"/>
</dbReference>
<dbReference type="Gene3D" id="2.60.120.10">
    <property type="entry name" value="Jelly Rolls"/>
    <property type="match status" value="1"/>
</dbReference>
<dbReference type="AlphaFoldDB" id="A0A8S1J550"/>
<dbReference type="SUPFAM" id="SSF51206">
    <property type="entry name" value="cAMP-binding domain-like"/>
    <property type="match status" value="1"/>
</dbReference>
<feature type="region of interest" description="Disordered" evidence="1">
    <location>
        <begin position="298"/>
        <end position="459"/>
    </location>
</feature>